<gene>
    <name evidence="2" type="ORF">JFN94_27855</name>
</gene>
<feature type="chain" id="PRO_5032550998" evidence="1">
    <location>
        <begin position="23"/>
        <end position="102"/>
    </location>
</feature>
<organism evidence="2 3">
    <name type="scientific">Burkholderia anthina</name>
    <dbReference type="NCBI Taxonomy" id="179879"/>
    <lineage>
        <taxon>Bacteria</taxon>
        <taxon>Pseudomonadati</taxon>
        <taxon>Pseudomonadota</taxon>
        <taxon>Betaproteobacteria</taxon>
        <taxon>Burkholderiales</taxon>
        <taxon>Burkholderiaceae</taxon>
        <taxon>Burkholderia</taxon>
        <taxon>Burkholderia cepacia complex</taxon>
    </lineage>
</organism>
<name>A0A7T6VJY1_9BURK</name>
<sequence>MKLNPRVLACTLLMVLGTAAHAAPKLTQQQCSEYPFVHTQGPVTHAQLVNELSELEAVGYNPSAGDEGDYPDDIDGAQQRLMAEYQQDCHGAAGSSIASNTP</sequence>
<dbReference type="InterPro" id="IPR025421">
    <property type="entry name" value="DUF4148"/>
</dbReference>
<dbReference type="Pfam" id="PF13663">
    <property type="entry name" value="DUF4148"/>
    <property type="match status" value="1"/>
</dbReference>
<dbReference type="RefSeq" id="WP_124829997.1">
    <property type="nucleotide sequence ID" value="NZ_CADEPR010000026.1"/>
</dbReference>
<evidence type="ECO:0000313" key="2">
    <source>
        <dbReference type="EMBL" id="QQK05111.1"/>
    </source>
</evidence>
<evidence type="ECO:0000313" key="3">
    <source>
        <dbReference type="Proteomes" id="UP000596205"/>
    </source>
</evidence>
<dbReference type="AlphaFoldDB" id="A0A7T6VJY1"/>
<evidence type="ECO:0000256" key="1">
    <source>
        <dbReference type="SAM" id="SignalP"/>
    </source>
</evidence>
<protein>
    <submittedName>
        <fullName evidence="2">DUF4148 domain-containing protein</fullName>
    </submittedName>
</protein>
<proteinExistence type="predicted"/>
<accession>A0A7T6VJY1</accession>
<reference evidence="2 3" key="1">
    <citation type="submission" date="2020-12" db="EMBL/GenBank/DDBJ databases">
        <title>Complete genome sequence of Burkholderia anthina BJQ0011.</title>
        <authorList>
            <person name="Xu Y."/>
        </authorList>
    </citation>
    <scope>NUCLEOTIDE SEQUENCE [LARGE SCALE GENOMIC DNA]</scope>
    <source>
        <strain evidence="2 3">BJQ0011</strain>
    </source>
</reference>
<feature type="signal peptide" evidence="1">
    <location>
        <begin position="1"/>
        <end position="22"/>
    </location>
</feature>
<dbReference type="KEGG" id="bann:JFN94_27855"/>
<dbReference type="EMBL" id="CP066770">
    <property type="protein sequence ID" value="QQK05111.1"/>
    <property type="molecule type" value="Genomic_DNA"/>
</dbReference>
<dbReference type="Proteomes" id="UP000596205">
    <property type="component" value="Chromosome 2"/>
</dbReference>
<keyword evidence="1" id="KW-0732">Signal</keyword>